<evidence type="ECO:0000313" key="5">
    <source>
        <dbReference type="EMBL" id="KLN55425.1"/>
    </source>
</evidence>
<keyword evidence="6" id="KW-1185">Reference proteome</keyword>
<dbReference type="Proteomes" id="UP000035170">
    <property type="component" value="Unassembled WGS sequence"/>
</dbReference>
<dbReference type="InterPro" id="IPR029479">
    <property type="entry name" value="Nitroreductase"/>
</dbReference>
<dbReference type="InterPro" id="IPR000415">
    <property type="entry name" value="Nitroreductase-like"/>
</dbReference>
<dbReference type="EMBL" id="JZWI01000017">
    <property type="protein sequence ID" value="KLN55425.1"/>
    <property type="molecule type" value="Genomic_DNA"/>
</dbReference>
<dbReference type="PANTHER" id="PTHR23026:SF90">
    <property type="entry name" value="IODOTYROSINE DEIODINASE 1"/>
    <property type="match status" value="1"/>
</dbReference>
<evidence type="ECO:0000259" key="4">
    <source>
        <dbReference type="Pfam" id="PF00881"/>
    </source>
</evidence>
<dbReference type="Gene3D" id="3.40.109.10">
    <property type="entry name" value="NADH Oxidase"/>
    <property type="match status" value="1"/>
</dbReference>
<dbReference type="GO" id="GO:0016491">
    <property type="term" value="F:oxidoreductase activity"/>
    <property type="evidence" value="ECO:0007669"/>
    <property type="project" value="UniProtKB-KW"/>
</dbReference>
<dbReference type="InterPro" id="IPR050627">
    <property type="entry name" value="Nitroreductase/BluB"/>
</dbReference>
<name>A0A0H2MF06_VARPD</name>
<comment type="caution">
    <text evidence="5">The sequence shown here is derived from an EMBL/GenBank/DDBJ whole genome shotgun (WGS) entry which is preliminary data.</text>
</comment>
<protein>
    <submittedName>
        <fullName evidence="5">Nitroreductase A</fullName>
    </submittedName>
</protein>
<dbReference type="CDD" id="cd02136">
    <property type="entry name" value="PnbA_NfnB-like"/>
    <property type="match status" value="1"/>
</dbReference>
<evidence type="ECO:0000313" key="6">
    <source>
        <dbReference type="Proteomes" id="UP000035170"/>
    </source>
</evidence>
<evidence type="ECO:0000256" key="3">
    <source>
        <dbReference type="ARBA" id="ARBA00023002"/>
    </source>
</evidence>
<accession>A0A0H2MF06</accession>
<organism evidence="5 6">
    <name type="scientific">Variovorax paradoxus</name>
    <dbReference type="NCBI Taxonomy" id="34073"/>
    <lineage>
        <taxon>Bacteria</taxon>
        <taxon>Pseudomonadati</taxon>
        <taxon>Pseudomonadota</taxon>
        <taxon>Betaproteobacteria</taxon>
        <taxon>Burkholderiales</taxon>
        <taxon>Comamonadaceae</taxon>
        <taxon>Variovorax</taxon>
    </lineage>
</organism>
<evidence type="ECO:0000256" key="1">
    <source>
        <dbReference type="ARBA" id="ARBA00022630"/>
    </source>
</evidence>
<keyword evidence="3" id="KW-0560">Oxidoreductase</keyword>
<dbReference type="SUPFAM" id="SSF55469">
    <property type="entry name" value="FMN-dependent nitroreductase-like"/>
    <property type="match status" value="1"/>
</dbReference>
<dbReference type="AlphaFoldDB" id="A0A0H2MF06"/>
<dbReference type="PATRIC" id="fig|34073.19.peg.3537"/>
<keyword evidence="1" id="KW-0285">Flavoprotein</keyword>
<proteinExistence type="predicted"/>
<sequence>MPSSIPRDPSLAPAFKTLLADRYSCRGYLAEPVARETIDAILQLAQRTASWCNSQPWQVTVTSAAATERLRHAFDSDAAAADAAFDIAPPTEYRGVYRDRRRECGFQLYESVGIARGDREASQRQAQENFRFFGAPHLALVTTESLLGTYGALDCGAYVNNFMLAARSLGVASIAQAAVASRSKLLHRWFDIPDDRQVVCGIAFGYEDPSHPANQFRTSRAPLEEACRWVD</sequence>
<dbReference type="RefSeq" id="WP_047785398.1">
    <property type="nucleotide sequence ID" value="NZ_JZWI01000017.1"/>
</dbReference>
<evidence type="ECO:0000256" key="2">
    <source>
        <dbReference type="ARBA" id="ARBA00022643"/>
    </source>
</evidence>
<reference evidence="5 6" key="1">
    <citation type="submission" date="2015-03" db="EMBL/GenBank/DDBJ databases">
        <title>Genome sequence of Variovorax paradoxus TBEA6.</title>
        <authorList>
            <person name="Poehlein A."/>
            <person name="Schuldes J."/>
            <person name="Wuebbeler J.H."/>
            <person name="Hiessl S."/>
            <person name="Steinbuechel A."/>
            <person name="Daniel R."/>
        </authorList>
    </citation>
    <scope>NUCLEOTIDE SEQUENCE [LARGE SCALE GENOMIC DNA]</scope>
    <source>
        <strain evidence="5 6">TBEA6</strain>
    </source>
</reference>
<dbReference type="Pfam" id="PF00881">
    <property type="entry name" value="Nitroreductase"/>
    <property type="match status" value="1"/>
</dbReference>
<feature type="domain" description="Nitroreductase" evidence="4">
    <location>
        <begin position="20"/>
        <end position="206"/>
    </location>
</feature>
<gene>
    <name evidence="5" type="ORF">VPARA_34490</name>
</gene>
<keyword evidence="2" id="KW-0288">FMN</keyword>
<dbReference type="PANTHER" id="PTHR23026">
    <property type="entry name" value="NADPH NITROREDUCTASE"/>
    <property type="match status" value="1"/>
</dbReference>